<dbReference type="Proteomes" id="UP000604825">
    <property type="component" value="Unassembled WGS sequence"/>
</dbReference>
<dbReference type="OrthoDB" id="690158at2759"/>
<organism evidence="1 2">
    <name type="scientific">Miscanthus lutarioriparius</name>
    <dbReference type="NCBI Taxonomy" id="422564"/>
    <lineage>
        <taxon>Eukaryota</taxon>
        <taxon>Viridiplantae</taxon>
        <taxon>Streptophyta</taxon>
        <taxon>Embryophyta</taxon>
        <taxon>Tracheophyta</taxon>
        <taxon>Spermatophyta</taxon>
        <taxon>Magnoliopsida</taxon>
        <taxon>Liliopsida</taxon>
        <taxon>Poales</taxon>
        <taxon>Poaceae</taxon>
        <taxon>PACMAD clade</taxon>
        <taxon>Panicoideae</taxon>
        <taxon>Andropogonodae</taxon>
        <taxon>Andropogoneae</taxon>
        <taxon>Saccharinae</taxon>
        <taxon>Miscanthus</taxon>
    </lineage>
</organism>
<dbReference type="EMBL" id="CAJGYO010000009">
    <property type="protein sequence ID" value="CAD6252848.1"/>
    <property type="molecule type" value="Genomic_DNA"/>
</dbReference>
<dbReference type="GO" id="GO:0032196">
    <property type="term" value="P:transposition"/>
    <property type="evidence" value="ECO:0007669"/>
    <property type="project" value="InterPro"/>
</dbReference>
<proteinExistence type="predicted"/>
<sequence length="182" mass="21040">MDDFFIWLMESIMHVKIVFLGGMDLKWVLLKKQPPKQSNLVMSTSNCKPPYRYTTQLGVILKREYLGLLQEKDEDGVLIRERPALDWPDYFLGSVNKEGMTNGERVLYEFWRLFQVNEEDQAEADRVLDNYLKKKAHRFGQHKGTPINAFAAMKSGMKNVDSSGNCGPINSNKAQQRMFLKS</sequence>
<evidence type="ECO:0000313" key="1">
    <source>
        <dbReference type="EMBL" id="CAD6252848.1"/>
    </source>
</evidence>
<protein>
    <submittedName>
        <fullName evidence="1">Uncharacterized protein</fullName>
    </submittedName>
</protein>
<dbReference type="AlphaFoldDB" id="A0A811QA45"/>
<evidence type="ECO:0000313" key="2">
    <source>
        <dbReference type="Proteomes" id="UP000604825"/>
    </source>
</evidence>
<gene>
    <name evidence="1" type="ORF">NCGR_LOCUS36495</name>
</gene>
<dbReference type="InterPro" id="IPR039266">
    <property type="entry name" value="EN-1/SPM"/>
</dbReference>
<dbReference type="PANTHER" id="PTHR33157">
    <property type="entry name" value="AUTONOMOUS TRANSPOSABLE ELEMENT EN-1 MOSAIC PROTEIN-RELATED"/>
    <property type="match status" value="1"/>
</dbReference>
<comment type="caution">
    <text evidence="1">The sequence shown here is derived from an EMBL/GenBank/DDBJ whole genome shotgun (WGS) entry which is preliminary data.</text>
</comment>
<reference evidence="1" key="1">
    <citation type="submission" date="2020-10" db="EMBL/GenBank/DDBJ databases">
        <authorList>
            <person name="Han B."/>
            <person name="Lu T."/>
            <person name="Zhao Q."/>
            <person name="Huang X."/>
            <person name="Zhao Y."/>
        </authorList>
    </citation>
    <scope>NUCLEOTIDE SEQUENCE</scope>
</reference>
<name>A0A811QA45_9POAL</name>
<keyword evidence="2" id="KW-1185">Reference proteome</keyword>
<accession>A0A811QA45</accession>
<dbReference type="PANTHER" id="PTHR33157:SF5">
    <property type="entry name" value="OS09G0314100 PROTEIN"/>
    <property type="match status" value="1"/>
</dbReference>